<dbReference type="GO" id="GO:0005615">
    <property type="term" value="C:extracellular space"/>
    <property type="evidence" value="ECO:0007669"/>
    <property type="project" value="TreeGrafter"/>
</dbReference>
<evidence type="ECO:0000256" key="4">
    <source>
        <dbReference type="ARBA" id="ARBA00022801"/>
    </source>
</evidence>
<dbReference type="GO" id="GO:0006508">
    <property type="term" value="P:proteolysis"/>
    <property type="evidence" value="ECO:0007669"/>
    <property type="project" value="UniProtKB-KW"/>
</dbReference>
<feature type="domain" description="Peptidase M14" evidence="9">
    <location>
        <begin position="151"/>
        <end position="380"/>
    </location>
</feature>
<accession>A0A9X3S5N2</accession>
<dbReference type="InterPro" id="IPR036116">
    <property type="entry name" value="FN3_sf"/>
</dbReference>
<dbReference type="GO" id="GO:0004181">
    <property type="term" value="F:metallocarboxypeptidase activity"/>
    <property type="evidence" value="ECO:0007669"/>
    <property type="project" value="InterPro"/>
</dbReference>
<feature type="chain" id="PRO_5040981516" evidence="8">
    <location>
        <begin position="24"/>
        <end position="683"/>
    </location>
</feature>
<dbReference type="SUPFAM" id="SSF49265">
    <property type="entry name" value="Fibronectin type III"/>
    <property type="match status" value="1"/>
</dbReference>
<dbReference type="InterPro" id="IPR000834">
    <property type="entry name" value="Peptidase_M14"/>
</dbReference>
<dbReference type="Gene3D" id="3.40.630.10">
    <property type="entry name" value="Zn peptidases"/>
    <property type="match status" value="1"/>
</dbReference>
<dbReference type="SMART" id="SM00631">
    <property type="entry name" value="Zn_pept"/>
    <property type="match status" value="1"/>
</dbReference>
<sequence length="683" mass="72662">MRGKGVFAVVMAAMLVLPCAAGAQEPNQVTGLTATQDVGFTTLKWNPVAGATDYQIERTPVDANDQPTAAATVVGVWQSQRTVTPDKPSFAESGYVLGGRYSWRVRARIGTGSAAQPQPYSTAVTQTTLPIPGTGAVGGLRTAWESRTTNVYTSDVEEAQYTAALDAASDRMRVVELARTLENRPMNLWIIGYPKPPETAAEISAKPTYAINCNVHGNEASGRESCFTMARQLTSTEDPAILAMLTKMVVLMVPSINADGRAHNTRGNTTGQDLNRDHALITQNETKGFAEMIRDYTPDVMVDNHEGDSEDLPILGARHLNVEQSLFEEGRDMVNGWMYNHAAESGWWMGPYSTGGDSHEGILRNTGALKNGLSMLGEARAAGGVTRPAEGNTNSRPNENRKVYAHLWENWEGMRYFDARMPQILAAVARSVAFQTSDVPNSRTVLRGSYPWPLVASVGANPNDQPDVDTPVASAILTPSPCGYFIPEIDYTKADPDGTVAQRLAIHGIKVEPAAGGVFVPLKQPYRGLIAPILDSAAPLPMLTTAQRRYCFRTDAPVSGTVPATLSLSLGASASFGPFTAGVAKDYTATMSATVISTAGDATLTASDPSTTAPGRLVNGTFSLASPLLVAGNPLPSTVKTYAAPVSNDAVAIAFKQSIAANEPLRTGTYAKTLTFTLSTTTP</sequence>
<dbReference type="Proteomes" id="UP001149140">
    <property type="component" value="Unassembled WGS sequence"/>
</dbReference>
<keyword evidence="3" id="KW-0645">Protease</keyword>
<dbReference type="GO" id="GO:0008270">
    <property type="term" value="F:zinc ion binding"/>
    <property type="evidence" value="ECO:0007669"/>
    <property type="project" value="InterPro"/>
</dbReference>
<organism evidence="10 11">
    <name type="scientific">Solirubrobacter ginsenosidimutans</name>
    <dbReference type="NCBI Taxonomy" id="490573"/>
    <lineage>
        <taxon>Bacteria</taxon>
        <taxon>Bacillati</taxon>
        <taxon>Actinomycetota</taxon>
        <taxon>Thermoleophilia</taxon>
        <taxon>Solirubrobacterales</taxon>
        <taxon>Solirubrobacteraceae</taxon>
        <taxon>Solirubrobacter</taxon>
    </lineage>
</organism>
<comment type="caution">
    <text evidence="7">Lacks conserved residue(s) required for the propagation of feature annotation.</text>
</comment>
<proteinExistence type="inferred from homology"/>
<dbReference type="RefSeq" id="WP_270043577.1">
    <property type="nucleotide sequence ID" value="NZ_JAPDOD010000032.1"/>
</dbReference>
<keyword evidence="5" id="KW-0862">Zinc</keyword>
<comment type="caution">
    <text evidence="10">The sequence shown here is derived from an EMBL/GenBank/DDBJ whole genome shotgun (WGS) entry which is preliminary data.</text>
</comment>
<dbReference type="PROSITE" id="PS52035">
    <property type="entry name" value="PEPTIDASE_M14"/>
    <property type="match status" value="1"/>
</dbReference>
<dbReference type="EMBL" id="JAPDOD010000032">
    <property type="protein sequence ID" value="MDA0164326.1"/>
    <property type="molecule type" value="Genomic_DNA"/>
</dbReference>
<dbReference type="SUPFAM" id="SSF53187">
    <property type="entry name" value="Zn-dependent exopeptidases"/>
    <property type="match status" value="1"/>
</dbReference>
<evidence type="ECO:0000256" key="6">
    <source>
        <dbReference type="ARBA" id="ARBA00023049"/>
    </source>
</evidence>
<feature type="signal peptide" evidence="8">
    <location>
        <begin position="1"/>
        <end position="23"/>
    </location>
</feature>
<protein>
    <submittedName>
        <fullName evidence="10">M14 family zinc carboxypeptidase</fullName>
    </submittedName>
</protein>
<keyword evidence="10" id="KW-0121">Carboxypeptidase</keyword>
<dbReference type="InterPro" id="IPR013783">
    <property type="entry name" value="Ig-like_fold"/>
</dbReference>
<dbReference type="AlphaFoldDB" id="A0A9X3S5N2"/>
<reference evidence="10" key="1">
    <citation type="submission" date="2022-10" db="EMBL/GenBank/DDBJ databases">
        <title>The WGS of Solirubrobacter ginsenosidimutans DSM 21036.</title>
        <authorList>
            <person name="Jiang Z."/>
        </authorList>
    </citation>
    <scope>NUCLEOTIDE SEQUENCE</scope>
    <source>
        <strain evidence="10">DSM 21036</strain>
    </source>
</reference>
<gene>
    <name evidence="10" type="ORF">OM076_28910</name>
</gene>
<evidence type="ECO:0000256" key="5">
    <source>
        <dbReference type="ARBA" id="ARBA00022833"/>
    </source>
</evidence>
<dbReference type="GO" id="GO:0005975">
    <property type="term" value="P:carbohydrate metabolic process"/>
    <property type="evidence" value="ECO:0007669"/>
    <property type="project" value="UniProtKB-ARBA"/>
</dbReference>
<dbReference type="PANTHER" id="PTHR11705">
    <property type="entry name" value="PROTEASE FAMILY M14 CARBOXYPEPTIDASE A,B"/>
    <property type="match status" value="1"/>
</dbReference>
<name>A0A9X3S5N2_9ACTN</name>
<evidence type="ECO:0000256" key="1">
    <source>
        <dbReference type="ARBA" id="ARBA00001947"/>
    </source>
</evidence>
<evidence type="ECO:0000313" key="10">
    <source>
        <dbReference type="EMBL" id="MDA0164326.1"/>
    </source>
</evidence>
<dbReference type="Pfam" id="PF00246">
    <property type="entry name" value="Peptidase_M14"/>
    <property type="match status" value="1"/>
</dbReference>
<keyword evidence="11" id="KW-1185">Reference proteome</keyword>
<evidence type="ECO:0000313" key="11">
    <source>
        <dbReference type="Proteomes" id="UP001149140"/>
    </source>
</evidence>
<keyword evidence="6" id="KW-0482">Metalloprotease</keyword>
<evidence type="ECO:0000259" key="9">
    <source>
        <dbReference type="PROSITE" id="PS52035"/>
    </source>
</evidence>
<evidence type="ECO:0000256" key="8">
    <source>
        <dbReference type="SAM" id="SignalP"/>
    </source>
</evidence>
<dbReference type="Gene3D" id="2.60.40.10">
    <property type="entry name" value="Immunoglobulins"/>
    <property type="match status" value="1"/>
</dbReference>
<comment type="similarity">
    <text evidence="2 7">Belongs to the peptidase M14 family.</text>
</comment>
<keyword evidence="4" id="KW-0378">Hydrolase</keyword>
<dbReference type="PANTHER" id="PTHR11705:SF143">
    <property type="entry name" value="SLL0236 PROTEIN"/>
    <property type="match status" value="1"/>
</dbReference>
<evidence type="ECO:0000256" key="2">
    <source>
        <dbReference type="ARBA" id="ARBA00005988"/>
    </source>
</evidence>
<keyword evidence="8" id="KW-0732">Signal</keyword>
<evidence type="ECO:0000256" key="7">
    <source>
        <dbReference type="PROSITE-ProRule" id="PRU01379"/>
    </source>
</evidence>
<comment type="cofactor">
    <cofactor evidence="1">
        <name>Zn(2+)</name>
        <dbReference type="ChEBI" id="CHEBI:29105"/>
    </cofactor>
</comment>
<evidence type="ECO:0000256" key="3">
    <source>
        <dbReference type="ARBA" id="ARBA00022670"/>
    </source>
</evidence>